<dbReference type="Proteomes" id="UP000281549">
    <property type="component" value="Unassembled WGS sequence"/>
</dbReference>
<name>A0A075AZT8_ROZAC</name>
<dbReference type="Proteomes" id="UP000030755">
    <property type="component" value="Unassembled WGS sequence"/>
</dbReference>
<sequence>MFVESTDWIYSIYNLPTSDDVAVLINDKENVTNRGESIFRHRDNSLKEMSELSRHYDPLQYHLLFPHSRRVTTLQWTSFYLHLCTEGRRNHPIRKLFQQYIVDKYSKIET</sequence>
<dbReference type="AlphaFoldDB" id="A0A075AZT8"/>
<proteinExistence type="predicted"/>
<dbReference type="EMBL" id="ML006469">
    <property type="protein sequence ID" value="RKP16511.1"/>
    <property type="molecule type" value="Genomic_DNA"/>
</dbReference>
<keyword evidence="3" id="KW-1185">Reference proteome</keyword>
<evidence type="ECO:0000313" key="2">
    <source>
        <dbReference type="EMBL" id="RKP16511.1"/>
    </source>
</evidence>
<dbReference type="PANTHER" id="PTHR45786">
    <property type="entry name" value="DNA BINDING PROTEIN-LIKE"/>
    <property type="match status" value="1"/>
</dbReference>
<accession>A0A075AZT8</accession>
<reference evidence="1 3" key="1">
    <citation type="journal article" date="2013" name="Curr. Biol.">
        <title>Shared signatures of parasitism and phylogenomics unite Cryptomycota and microsporidia.</title>
        <authorList>
            <person name="James T.Y."/>
            <person name="Pelin A."/>
            <person name="Bonen L."/>
            <person name="Ahrendt S."/>
            <person name="Sain D."/>
            <person name="Corradi N."/>
            <person name="Stajich J.E."/>
        </authorList>
    </citation>
    <scope>NUCLEOTIDE SEQUENCE [LARGE SCALE GENOMIC DNA]</scope>
    <source>
        <strain evidence="1">CSF55</strain>
        <strain evidence="1">CSF55</strain>
    </source>
</reference>
<dbReference type="PANTHER" id="PTHR45786:SF74">
    <property type="entry name" value="ATP-DEPENDENT DNA HELICASE"/>
    <property type="match status" value="1"/>
</dbReference>
<dbReference type="OrthoDB" id="3366231at2759"/>
<reference evidence="4" key="2">
    <citation type="journal article" date="2018" name="Nat. Microbiol.">
        <title>Leveraging single-cell genomics to expand the fungal tree of life.</title>
        <authorList>
            <person name="Ahrendt S.R."/>
            <person name="Quandt C.A."/>
            <person name="Ciobanu D."/>
            <person name="Clum A."/>
            <person name="Salamov A."/>
            <person name="Andreopoulos B."/>
            <person name="Cheng J.F."/>
            <person name="Woyke T."/>
            <person name="Pelin A."/>
            <person name="Henrissat B."/>
            <person name="Reynolds N.K."/>
            <person name="Benny G.L."/>
            <person name="Smith M.E."/>
            <person name="James T.Y."/>
            <person name="Grigoriev I.V."/>
        </authorList>
    </citation>
    <scope>NUCLEOTIDE SEQUENCE [LARGE SCALE GENOMIC DNA]</scope>
    <source>
        <strain evidence="4">CSF55</strain>
    </source>
</reference>
<dbReference type="EMBL" id="KE560973">
    <property type="protein sequence ID" value="EPZ34212.1"/>
    <property type="molecule type" value="Genomic_DNA"/>
</dbReference>
<evidence type="ECO:0000313" key="3">
    <source>
        <dbReference type="Proteomes" id="UP000030755"/>
    </source>
</evidence>
<reference evidence="2" key="3">
    <citation type="submission" date="2018-08" db="EMBL/GenBank/DDBJ databases">
        <title>Leveraging single-cell genomics to expand the Fungal Tree of Life.</title>
        <authorList>
            <consortium name="DOE Joint Genome Institute"/>
            <person name="Ahrendt S.R."/>
            <person name="Quandt C.A."/>
            <person name="Ciobanu D."/>
            <person name="Clum A."/>
            <person name="Salamov A."/>
            <person name="Andreopoulos B."/>
            <person name="Cheng J.-F."/>
            <person name="Woyke T."/>
            <person name="Pelin A."/>
            <person name="Henrissat B."/>
            <person name="Reynolds N."/>
            <person name="Benny G.L."/>
            <person name="Smith M.E."/>
            <person name="James T.Y."/>
            <person name="Grigoriev I.V."/>
        </authorList>
    </citation>
    <scope>NUCLEOTIDE SEQUENCE</scope>
    <source>
        <strain evidence="2">CSF55</strain>
    </source>
</reference>
<evidence type="ECO:0000313" key="4">
    <source>
        <dbReference type="Proteomes" id="UP000281549"/>
    </source>
</evidence>
<protein>
    <submittedName>
        <fullName evidence="1">Uncharacterized protein</fullName>
    </submittedName>
</protein>
<dbReference type="STRING" id="988480.A0A075AZT8"/>
<dbReference type="HOGENOM" id="CLU_2172509_0_0_1"/>
<gene>
    <name evidence="1" type="ORF">O9G_004328</name>
    <name evidence="2" type="ORF">ROZALSC1DRAFT_31570</name>
</gene>
<evidence type="ECO:0000313" key="1">
    <source>
        <dbReference type="EMBL" id="EPZ34212.1"/>
    </source>
</evidence>
<organism evidence="1 3">
    <name type="scientific">Rozella allomycis (strain CSF55)</name>
    <dbReference type="NCBI Taxonomy" id="988480"/>
    <lineage>
        <taxon>Eukaryota</taxon>
        <taxon>Fungi</taxon>
        <taxon>Fungi incertae sedis</taxon>
        <taxon>Cryptomycota</taxon>
        <taxon>Cryptomycota incertae sedis</taxon>
        <taxon>Rozella</taxon>
    </lineage>
</organism>